<evidence type="ECO:0000313" key="7">
    <source>
        <dbReference type="EMBL" id="KAL3759518.1"/>
    </source>
</evidence>
<keyword evidence="4 6" id="KW-1133">Transmembrane helix</keyword>
<dbReference type="EMBL" id="JALLBG020000200">
    <property type="protein sequence ID" value="KAL3759518.1"/>
    <property type="molecule type" value="Genomic_DNA"/>
</dbReference>
<dbReference type="InterPro" id="IPR007248">
    <property type="entry name" value="Mpv17_PMP22"/>
</dbReference>
<dbReference type="PANTHER" id="PTHR11266:SF80">
    <property type="entry name" value="PEROXISOMAL MEMBRANE PROTEIN 2"/>
    <property type="match status" value="1"/>
</dbReference>
<dbReference type="GO" id="GO:0016020">
    <property type="term" value="C:membrane"/>
    <property type="evidence" value="ECO:0007669"/>
    <property type="project" value="UniProtKB-SubCell"/>
</dbReference>
<keyword evidence="3 6" id="KW-0812">Transmembrane</keyword>
<evidence type="ECO:0000256" key="1">
    <source>
        <dbReference type="ARBA" id="ARBA00004141"/>
    </source>
</evidence>
<comment type="caution">
    <text evidence="7">The sequence shown here is derived from an EMBL/GenBank/DDBJ whole genome shotgun (WGS) entry which is preliminary data.</text>
</comment>
<evidence type="ECO:0000256" key="4">
    <source>
        <dbReference type="ARBA" id="ARBA00022989"/>
    </source>
</evidence>
<dbReference type="AlphaFoldDB" id="A0ABD3M9E0"/>
<dbReference type="Proteomes" id="UP001530293">
    <property type="component" value="Unassembled WGS sequence"/>
</dbReference>
<protein>
    <submittedName>
        <fullName evidence="7">Uncharacterized protein</fullName>
    </submittedName>
</protein>
<evidence type="ECO:0000313" key="8">
    <source>
        <dbReference type="Proteomes" id="UP001530293"/>
    </source>
</evidence>
<comment type="caution">
    <text evidence="6">Lacks conserved residue(s) required for the propagation of feature annotation.</text>
</comment>
<reference evidence="7 8" key="1">
    <citation type="submission" date="2024-10" db="EMBL/GenBank/DDBJ databases">
        <title>Updated reference genomes for cyclostephanoid diatoms.</title>
        <authorList>
            <person name="Roberts W.R."/>
            <person name="Alverson A.J."/>
        </authorList>
    </citation>
    <scope>NUCLEOTIDE SEQUENCE [LARGE SCALE GENOMIC DNA]</scope>
    <source>
        <strain evidence="7 8">AJA232-27</strain>
    </source>
</reference>
<name>A0ABD3M9E0_9STRA</name>
<evidence type="ECO:0000256" key="3">
    <source>
        <dbReference type="ARBA" id="ARBA00022692"/>
    </source>
</evidence>
<organism evidence="7 8">
    <name type="scientific">Discostella pseudostelligera</name>
    <dbReference type="NCBI Taxonomy" id="259834"/>
    <lineage>
        <taxon>Eukaryota</taxon>
        <taxon>Sar</taxon>
        <taxon>Stramenopiles</taxon>
        <taxon>Ochrophyta</taxon>
        <taxon>Bacillariophyta</taxon>
        <taxon>Coscinodiscophyceae</taxon>
        <taxon>Thalassiosirophycidae</taxon>
        <taxon>Stephanodiscales</taxon>
        <taxon>Stephanodiscaceae</taxon>
        <taxon>Discostella</taxon>
    </lineage>
</organism>
<keyword evidence="8" id="KW-1185">Reference proteome</keyword>
<gene>
    <name evidence="7" type="ORF">ACHAWU_000817</name>
</gene>
<feature type="transmembrane region" description="Helical" evidence="6">
    <location>
        <begin position="107"/>
        <end position="126"/>
    </location>
</feature>
<proteinExistence type="inferred from homology"/>
<evidence type="ECO:0000256" key="5">
    <source>
        <dbReference type="ARBA" id="ARBA00023136"/>
    </source>
</evidence>
<keyword evidence="5 6" id="KW-0472">Membrane</keyword>
<comment type="subcellular location">
    <subcellularLocation>
        <location evidence="1">Membrane</location>
        <topology evidence="1">Multi-pass membrane protein</topology>
    </subcellularLocation>
</comment>
<accession>A0ABD3M9E0</accession>
<comment type="similarity">
    <text evidence="2 6">Belongs to the peroxisomal membrane protein PXMP2/4 family.</text>
</comment>
<dbReference type="PANTHER" id="PTHR11266">
    <property type="entry name" value="PEROXISOMAL MEMBRANE PROTEIN 2, PXMP2 MPV17"/>
    <property type="match status" value="1"/>
</dbReference>
<evidence type="ECO:0000256" key="2">
    <source>
        <dbReference type="ARBA" id="ARBA00006824"/>
    </source>
</evidence>
<evidence type="ECO:0000256" key="6">
    <source>
        <dbReference type="RuleBase" id="RU363053"/>
    </source>
</evidence>
<sequence length="268" mass="30715">MIATSTLSRRVLSNRTSTSNSYWLCSSNSRRLTSNSAAKDAVTKAESSIPSNATTTTVATACNKSFAERNPFVFQLGVATAKTSAADIMVQVVVDGKKWDEIDYKRNGIFVFFGFAYLGGFQYWLMVNQFSRWFPTRQRFAQLSLAEKLKDTAGMKDAMKMVAFDLFVHLPFMYFPSYYTCKEIVTGTSWNPLDWVKDGCTKYWNNKEEDLTAMFKLWGPIDCIQFSMPIHISMPFRHIVSFFWTAYISFTRGAVNAEENERRKITER</sequence>